<sequence length="278" mass="31794">MEDPGYDGVRTVLSNHRIPLVPIPYDGEGLDLAALKRSGAKAVYVTPAHQFPLGSVMPVGQRSRLLKWADETDGIVLEDDYNSEFRYQGQPIPPLKAMDAEDRVVYLGTFSKSFMPALRLSYMVLPLRLVDNFRDRLEAYSQAVSPLLQQAMLLFMKEGHYARHVRKTRKLYQARSRTLLQTVQREMGERAEIIGQKAGLHVLLDVKGREFKELTELAAGCGIRIYSPSRHWMNRESCPRSYVMLGFGGIEEDRIHEAVRRLKRIWFEDGASKPKEEE</sequence>
<organism evidence="2 3">
    <name type="scientific">Cohnella phaseoli</name>
    <dbReference type="NCBI Taxonomy" id="456490"/>
    <lineage>
        <taxon>Bacteria</taxon>
        <taxon>Bacillati</taxon>
        <taxon>Bacillota</taxon>
        <taxon>Bacilli</taxon>
        <taxon>Bacillales</taxon>
        <taxon>Paenibacillaceae</taxon>
        <taxon>Cohnella</taxon>
    </lineage>
</organism>
<dbReference type="GO" id="GO:0008483">
    <property type="term" value="F:transaminase activity"/>
    <property type="evidence" value="ECO:0007669"/>
    <property type="project" value="UniProtKB-KW"/>
</dbReference>
<dbReference type="Proteomes" id="UP000256977">
    <property type="component" value="Unassembled WGS sequence"/>
</dbReference>
<dbReference type="Pfam" id="PF00155">
    <property type="entry name" value="Aminotran_1_2"/>
    <property type="match status" value="1"/>
</dbReference>
<dbReference type="GO" id="GO:0030170">
    <property type="term" value="F:pyridoxal phosphate binding"/>
    <property type="evidence" value="ECO:0007669"/>
    <property type="project" value="InterPro"/>
</dbReference>
<accession>A0A3D9I5X9</accession>
<feature type="domain" description="Aminotransferase class I/classII large" evidence="1">
    <location>
        <begin position="2"/>
        <end position="210"/>
    </location>
</feature>
<dbReference type="InterPro" id="IPR015424">
    <property type="entry name" value="PyrdxlP-dep_Trfase"/>
</dbReference>
<gene>
    <name evidence="2" type="ORF">DFP98_13737</name>
</gene>
<evidence type="ECO:0000313" key="2">
    <source>
        <dbReference type="EMBL" id="RED57045.1"/>
    </source>
</evidence>
<dbReference type="InterPro" id="IPR015421">
    <property type="entry name" value="PyrdxlP-dep_Trfase_major"/>
</dbReference>
<reference evidence="2 3" key="1">
    <citation type="submission" date="2018-07" db="EMBL/GenBank/DDBJ databases">
        <title>Genomic Encyclopedia of Type Strains, Phase III (KMG-III): the genomes of soil and plant-associated and newly described type strains.</title>
        <authorList>
            <person name="Whitman W."/>
        </authorList>
    </citation>
    <scope>NUCLEOTIDE SEQUENCE [LARGE SCALE GENOMIC DNA]</scope>
    <source>
        <strain evidence="2 3">CECT 7287</strain>
    </source>
</reference>
<keyword evidence="2" id="KW-0032">Aminotransferase</keyword>
<evidence type="ECO:0000259" key="1">
    <source>
        <dbReference type="Pfam" id="PF00155"/>
    </source>
</evidence>
<proteinExistence type="predicted"/>
<dbReference type="SUPFAM" id="SSF53383">
    <property type="entry name" value="PLP-dependent transferases"/>
    <property type="match status" value="1"/>
</dbReference>
<dbReference type="CDD" id="cd00609">
    <property type="entry name" value="AAT_like"/>
    <property type="match status" value="1"/>
</dbReference>
<dbReference type="AlphaFoldDB" id="A0A3D9I5X9"/>
<name>A0A3D9I5X9_9BACL</name>
<dbReference type="PANTHER" id="PTHR46577:SF1">
    <property type="entry name" value="HTH-TYPE TRANSCRIPTIONAL REGULATORY PROTEIN GABR"/>
    <property type="match status" value="1"/>
</dbReference>
<keyword evidence="3" id="KW-1185">Reference proteome</keyword>
<comment type="caution">
    <text evidence="2">The sequence shown here is derived from an EMBL/GenBank/DDBJ whole genome shotgun (WGS) entry which is preliminary data.</text>
</comment>
<dbReference type="Gene3D" id="3.40.640.10">
    <property type="entry name" value="Type I PLP-dependent aspartate aminotransferase-like (Major domain)"/>
    <property type="match status" value="1"/>
</dbReference>
<protein>
    <submittedName>
        <fullName evidence="2">Aminotransferase class I and II</fullName>
    </submittedName>
</protein>
<keyword evidence="2" id="KW-0808">Transferase</keyword>
<dbReference type="InterPro" id="IPR051446">
    <property type="entry name" value="HTH_trans_reg/aminotransferase"/>
</dbReference>
<dbReference type="InterPro" id="IPR004839">
    <property type="entry name" value="Aminotransferase_I/II_large"/>
</dbReference>
<dbReference type="PANTHER" id="PTHR46577">
    <property type="entry name" value="HTH-TYPE TRANSCRIPTIONAL REGULATORY PROTEIN GABR"/>
    <property type="match status" value="1"/>
</dbReference>
<dbReference type="EMBL" id="QRDZ01000037">
    <property type="protein sequence ID" value="RED57045.1"/>
    <property type="molecule type" value="Genomic_DNA"/>
</dbReference>
<evidence type="ECO:0000313" key="3">
    <source>
        <dbReference type="Proteomes" id="UP000256977"/>
    </source>
</evidence>